<dbReference type="GO" id="GO:0006508">
    <property type="term" value="P:proteolysis"/>
    <property type="evidence" value="ECO:0007669"/>
    <property type="project" value="InterPro"/>
</dbReference>
<dbReference type="Pfam" id="PF14295">
    <property type="entry name" value="PAN_4"/>
    <property type="match status" value="1"/>
</dbReference>
<accession>A0A814TGK2</accession>
<evidence type="ECO:0000313" key="5">
    <source>
        <dbReference type="EMBL" id="CAF1107167.1"/>
    </source>
</evidence>
<dbReference type="InterPro" id="IPR003609">
    <property type="entry name" value="Pan_app"/>
</dbReference>
<proteinExistence type="predicted"/>
<keyword evidence="3" id="KW-0732">Signal</keyword>
<dbReference type="EMBL" id="CAJNOJ010000099">
    <property type="protein sequence ID" value="CAF1107167.1"/>
    <property type="molecule type" value="Genomic_DNA"/>
</dbReference>
<evidence type="ECO:0000256" key="2">
    <source>
        <dbReference type="ARBA" id="ARBA00023157"/>
    </source>
</evidence>
<comment type="caution">
    <text evidence="6">The sequence shown here is derived from an EMBL/GenBank/DDBJ whole genome shotgun (WGS) entry which is preliminary data.</text>
</comment>
<name>A0A814TGK2_ADIRI</name>
<dbReference type="Proteomes" id="UP000663828">
    <property type="component" value="Unassembled WGS sequence"/>
</dbReference>
<evidence type="ECO:0000313" key="6">
    <source>
        <dbReference type="EMBL" id="CAF1159338.1"/>
    </source>
</evidence>
<dbReference type="GO" id="GO:0005576">
    <property type="term" value="C:extracellular region"/>
    <property type="evidence" value="ECO:0007669"/>
    <property type="project" value="InterPro"/>
</dbReference>
<evidence type="ECO:0000313" key="7">
    <source>
        <dbReference type="Proteomes" id="UP000663828"/>
    </source>
</evidence>
<dbReference type="AlphaFoldDB" id="A0A814TGK2"/>
<keyword evidence="7" id="KW-1185">Reference proteome</keyword>
<evidence type="ECO:0000256" key="3">
    <source>
        <dbReference type="SAM" id="SignalP"/>
    </source>
</evidence>
<reference evidence="6" key="1">
    <citation type="submission" date="2021-02" db="EMBL/GenBank/DDBJ databases">
        <authorList>
            <person name="Nowell W R."/>
        </authorList>
    </citation>
    <scope>NUCLEOTIDE SEQUENCE</scope>
</reference>
<sequence>MNSSILAFALLAFMVISQSNARLTKEDFADDDFDQDFFAQKRGVPFRDLKTETRCKTIVSDKDANGGDLNGSYPGRVLTATACAALCESFPACDHWTFNGDSGKCWLKDKPSQMINYPGSYTGSCTKST</sequence>
<keyword evidence="1" id="KW-0677">Repeat</keyword>
<dbReference type="InterPro" id="IPR000177">
    <property type="entry name" value="Apple"/>
</dbReference>
<dbReference type="Gene3D" id="3.50.4.10">
    <property type="entry name" value="Hepatocyte Growth Factor"/>
    <property type="match status" value="1"/>
</dbReference>
<keyword evidence="2" id="KW-1015">Disulfide bond</keyword>
<dbReference type="SMART" id="SM00223">
    <property type="entry name" value="APPLE"/>
    <property type="match status" value="1"/>
</dbReference>
<evidence type="ECO:0000259" key="4">
    <source>
        <dbReference type="SMART" id="SM00223"/>
    </source>
</evidence>
<dbReference type="Proteomes" id="UP000663852">
    <property type="component" value="Unassembled WGS sequence"/>
</dbReference>
<dbReference type="EMBL" id="CAJNOR010001535">
    <property type="protein sequence ID" value="CAF1159338.1"/>
    <property type="molecule type" value="Genomic_DNA"/>
</dbReference>
<dbReference type="OrthoDB" id="9971951at2759"/>
<feature type="domain" description="Apple" evidence="4">
    <location>
        <begin position="55"/>
        <end position="125"/>
    </location>
</feature>
<organism evidence="6 7">
    <name type="scientific">Adineta ricciae</name>
    <name type="common">Rotifer</name>
    <dbReference type="NCBI Taxonomy" id="249248"/>
    <lineage>
        <taxon>Eukaryota</taxon>
        <taxon>Metazoa</taxon>
        <taxon>Spiralia</taxon>
        <taxon>Gnathifera</taxon>
        <taxon>Rotifera</taxon>
        <taxon>Eurotatoria</taxon>
        <taxon>Bdelloidea</taxon>
        <taxon>Adinetida</taxon>
        <taxon>Adinetidae</taxon>
        <taxon>Adineta</taxon>
    </lineage>
</organism>
<gene>
    <name evidence="5" type="ORF">EDS130_LOCUS20305</name>
    <name evidence="6" type="ORF">XAT740_LOCUS21394</name>
</gene>
<feature type="signal peptide" evidence="3">
    <location>
        <begin position="1"/>
        <end position="21"/>
    </location>
</feature>
<feature type="chain" id="PRO_5035602756" description="Apple domain-containing protein" evidence="3">
    <location>
        <begin position="22"/>
        <end position="129"/>
    </location>
</feature>
<evidence type="ECO:0000256" key="1">
    <source>
        <dbReference type="ARBA" id="ARBA00022737"/>
    </source>
</evidence>
<protein>
    <recommendedName>
        <fullName evidence="4">Apple domain-containing protein</fullName>
    </recommendedName>
</protein>